<dbReference type="RefSeq" id="WP_163951774.1">
    <property type="nucleotide sequence ID" value="NZ_JAAFZH010000008.1"/>
</dbReference>
<organism evidence="3 4">
    <name type="scientific">Spirosoma terrae</name>
    <dbReference type="NCBI Taxonomy" id="1968276"/>
    <lineage>
        <taxon>Bacteria</taxon>
        <taxon>Pseudomonadati</taxon>
        <taxon>Bacteroidota</taxon>
        <taxon>Cytophagia</taxon>
        <taxon>Cytophagales</taxon>
        <taxon>Cytophagaceae</taxon>
        <taxon>Spirosoma</taxon>
    </lineage>
</organism>
<dbReference type="InterPro" id="IPR015659">
    <property type="entry name" value="Proline_oxidase"/>
</dbReference>
<dbReference type="PANTHER" id="PTHR13914">
    <property type="entry name" value="PROLINE OXIDASE"/>
    <property type="match status" value="1"/>
</dbReference>
<dbReference type="GO" id="GO:0004657">
    <property type="term" value="F:proline dehydrogenase activity"/>
    <property type="evidence" value="ECO:0007669"/>
    <property type="project" value="InterPro"/>
</dbReference>
<protein>
    <submittedName>
        <fullName evidence="3">Proline dehydrogenase</fullName>
    </submittedName>
</protein>
<evidence type="ECO:0000313" key="4">
    <source>
        <dbReference type="Proteomes" id="UP000474175"/>
    </source>
</evidence>
<dbReference type="AlphaFoldDB" id="A0A6L9L8Y0"/>
<dbReference type="GO" id="GO:0071949">
    <property type="term" value="F:FAD binding"/>
    <property type="evidence" value="ECO:0007669"/>
    <property type="project" value="TreeGrafter"/>
</dbReference>
<dbReference type="InterPro" id="IPR029041">
    <property type="entry name" value="FAD-linked_oxidoreductase-like"/>
</dbReference>
<dbReference type="GO" id="GO:0010133">
    <property type="term" value="P:L-proline catabolic process to L-glutamate"/>
    <property type="evidence" value="ECO:0007669"/>
    <property type="project" value="TreeGrafter"/>
</dbReference>
<name>A0A6L9L8Y0_9BACT</name>
<dbReference type="EMBL" id="JAAFZH010000008">
    <property type="protein sequence ID" value="NDU96880.1"/>
    <property type="molecule type" value="Genomic_DNA"/>
</dbReference>
<feature type="domain" description="Proline dehydrogenase" evidence="2">
    <location>
        <begin position="82"/>
        <end position="390"/>
    </location>
</feature>
<evidence type="ECO:0000313" key="3">
    <source>
        <dbReference type="EMBL" id="NDU96880.1"/>
    </source>
</evidence>
<dbReference type="Gene3D" id="3.20.20.220">
    <property type="match status" value="1"/>
</dbReference>
<dbReference type="Pfam" id="PF01619">
    <property type="entry name" value="Pro_dh"/>
    <property type="match status" value="1"/>
</dbReference>
<evidence type="ECO:0000259" key="2">
    <source>
        <dbReference type="Pfam" id="PF01619"/>
    </source>
</evidence>
<reference evidence="3 4" key="1">
    <citation type="submission" date="2020-02" db="EMBL/GenBank/DDBJ databases">
        <title>Draft genome sequence of two Spirosoma agri KCTC 52727 and Spirosoma terrae KCTC 52035.</title>
        <authorList>
            <person name="Rojas J."/>
            <person name="Ambika Manirajan B."/>
            <person name="Suarez C."/>
            <person name="Ratering S."/>
            <person name="Schnell S."/>
        </authorList>
    </citation>
    <scope>NUCLEOTIDE SEQUENCE [LARGE SCALE GENOMIC DNA]</scope>
    <source>
        <strain evidence="3 4">KCTC 52035</strain>
    </source>
</reference>
<dbReference type="SUPFAM" id="SSF51730">
    <property type="entry name" value="FAD-linked oxidoreductase"/>
    <property type="match status" value="1"/>
</dbReference>
<dbReference type="PANTHER" id="PTHR13914:SF0">
    <property type="entry name" value="PROLINE DEHYDROGENASE 1, MITOCHONDRIAL"/>
    <property type="match status" value="1"/>
</dbReference>
<gene>
    <name evidence="3" type="ORF">GK108_18495</name>
</gene>
<sequence>MNSKAKISFDNTEQAFIYKSDKQLKKTYRLFQLMNQGWLVSIGTELTILAVKWKLPIKGLLRSTIFEQFVGGETLQGTKTVAENLKKYGIGIIFDYGAEGKESEIDFDNAKDEFINVINHAANPETTNLIAVKITALARFALLEKLNTTSKLTAEAATINTDQLTTSEKQEWDKVIQRLVDLCKLASQKNVGILIDAEESWIQDTIDAITMQLMQVYNKNRVVLFNTIQLYRHDRLEFLKLSHAMALKNDFILGVKIVRGAYMEKERKRAESLQAPSPIQPDKSSSDQDFNAAIDYTIERLSTLSVIIASHNEYSSQYAVQLLDEANLTLNHPHVQFSQLYGMSDNITFNLAKAGCNVTKYLPYGPIDDVIPYLMRRAQENSSVAGQTSRELFLIEKEIKRRGI</sequence>
<dbReference type="Proteomes" id="UP000474175">
    <property type="component" value="Unassembled WGS sequence"/>
</dbReference>
<comment type="caution">
    <text evidence="3">The sequence shown here is derived from an EMBL/GenBank/DDBJ whole genome shotgun (WGS) entry which is preliminary data.</text>
</comment>
<keyword evidence="1" id="KW-0560">Oxidoreductase</keyword>
<accession>A0A6L9L8Y0</accession>
<evidence type="ECO:0000256" key="1">
    <source>
        <dbReference type="ARBA" id="ARBA00023002"/>
    </source>
</evidence>
<keyword evidence="4" id="KW-1185">Reference proteome</keyword>
<dbReference type="InterPro" id="IPR002872">
    <property type="entry name" value="Proline_DH_dom"/>
</dbReference>
<proteinExistence type="predicted"/>